<dbReference type="GO" id="GO:0043565">
    <property type="term" value="F:sequence-specific DNA binding"/>
    <property type="evidence" value="ECO:0007669"/>
    <property type="project" value="InterPro"/>
</dbReference>
<dbReference type="EMBL" id="DYVS01000315">
    <property type="protein sequence ID" value="HJF72369.1"/>
    <property type="molecule type" value="Genomic_DNA"/>
</dbReference>
<dbReference type="GO" id="GO:0000160">
    <property type="term" value="P:phosphorelay signal transduction system"/>
    <property type="evidence" value="ECO:0007669"/>
    <property type="project" value="InterPro"/>
</dbReference>
<dbReference type="Pfam" id="PF00072">
    <property type="entry name" value="Response_reg"/>
    <property type="match status" value="1"/>
</dbReference>
<dbReference type="InterPro" id="IPR002197">
    <property type="entry name" value="HTH_Fis"/>
</dbReference>
<dbReference type="InterPro" id="IPR002078">
    <property type="entry name" value="Sigma_54_int"/>
</dbReference>
<evidence type="ECO:0000256" key="1">
    <source>
        <dbReference type="ARBA" id="ARBA00022741"/>
    </source>
</evidence>
<organism evidence="9 10">
    <name type="scientific">Butyricimonas virosa</name>
    <dbReference type="NCBI Taxonomy" id="544645"/>
    <lineage>
        <taxon>Bacteria</taxon>
        <taxon>Pseudomonadati</taxon>
        <taxon>Bacteroidota</taxon>
        <taxon>Bacteroidia</taxon>
        <taxon>Bacteroidales</taxon>
        <taxon>Odoribacteraceae</taxon>
        <taxon>Butyricimonas</taxon>
    </lineage>
</organism>
<evidence type="ECO:0000256" key="6">
    <source>
        <dbReference type="PROSITE-ProRule" id="PRU00169"/>
    </source>
</evidence>
<evidence type="ECO:0000313" key="10">
    <source>
        <dbReference type="Proteomes" id="UP000742098"/>
    </source>
</evidence>
<dbReference type="AlphaFoldDB" id="A0A921H8H7"/>
<dbReference type="PROSITE" id="PS00676">
    <property type="entry name" value="SIGMA54_INTERACT_2"/>
    <property type="match status" value="1"/>
</dbReference>
<dbReference type="Gene3D" id="1.10.10.60">
    <property type="entry name" value="Homeodomain-like"/>
    <property type="match status" value="1"/>
</dbReference>
<dbReference type="Gene3D" id="1.10.8.60">
    <property type="match status" value="1"/>
</dbReference>
<keyword evidence="1" id="KW-0547">Nucleotide-binding</keyword>
<keyword evidence="4" id="KW-0238">DNA-binding</keyword>
<dbReference type="Gene3D" id="3.40.50.300">
    <property type="entry name" value="P-loop containing nucleotide triphosphate hydrolases"/>
    <property type="match status" value="1"/>
</dbReference>
<sequence length="453" mass="50988">MAKQGTILVVDDNKAVLNALEMLLAGVFREVITLRTPNQIEAILESGRVDVVLLDMNFSAGINTGNEGLYWLSRIKEYAAEIPVVLFTAYADIDLAVRAVKEGATDFVVKPWDNAKLVATLLAAYRLHESRREVEQLKAKEEVLKGQLSPERTVVWGESDVMRRVRQLIEKVAVTDANVLITGENGTGKEIVAREIHALSGRKGEVMISVDMGAITETLFESELFGHVKGAFTDAREDRVGKFEAANKGTLFLDEIGNLSYALQSKLLATLQSRKVIRVGSNKPIDVNIRLICATNSDLPRMVKEGTFREDLLYRINTIHVEVPPLRERGNDILLLAEAFLRDYGRKYRKPDLSFSGETRQRLLGYSWPGNVRELQHTVEKAVIMCDRQVLTPEDFLFKSEPSEMAPLETLEDMEREMIRKALERHEGNLSAVASRLGITRQTLYNKMKKFNL</sequence>
<dbReference type="SUPFAM" id="SSF52540">
    <property type="entry name" value="P-loop containing nucleoside triphosphate hydrolases"/>
    <property type="match status" value="1"/>
</dbReference>
<dbReference type="Proteomes" id="UP000742098">
    <property type="component" value="Unassembled WGS sequence"/>
</dbReference>
<dbReference type="FunFam" id="3.40.50.300:FF:000006">
    <property type="entry name" value="DNA-binding transcriptional regulator NtrC"/>
    <property type="match status" value="1"/>
</dbReference>
<keyword evidence="5" id="KW-0804">Transcription</keyword>
<keyword evidence="2" id="KW-0067">ATP-binding</keyword>
<evidence type="ECO:0000256" key="4">
    <source>
        <dbReference type="ARBA" id="ARBA00023125"/>
    </source>
</evidence>
<proteinExistence type="predicted"/>
<dbReference type="InterPro" id="IPR025944">
    <property type="entry name" value="Sigma_54_int_dom_CS"/>
</dbReference>
<dbReference type="GO" id="GO:0005524">
    <property type="term" value="F:ATP binding"/>
    <property type="evidence" value="ECO:0007669"/>
    <property type="project" value="UniProtKB-KW"/>
</dbReference>
<dbReference type="InterPro" id="IPR025943">
    <property type="entry name" value="Sigma_54_int_dom_ATP-bd_2"/>
</dbReference>
<dbReference type="PANTHER" id="PTHR32071:SF113">
    <property type="entry name" value="ALGINATE BIOSYNTHESIS TRANSCRIPTIONAL REGULATORY PROTEIN ALGB"/>
    <property type="match status" value="1"/>
</dbReference>
<dbReference type="CDD" id="cd00009">
    <property type="entry name" value="AAA"/>
    <property type="match status" value="1"/>
</dbReference>
<evidence type="ECO:0000256" key="2">
    <source>
        <dbReference type="ARBA" id="ARBA00022840"/>
    </source>
</evidence>
<dbReference type="Pfam" id="PF02954">
    <property type="entry name" value="HTH_8"/>
    <property type="match status" value="1"/>
</dbReference>
<dbReference type="Gene3D" id="3.40.50.2300">
    <property type="match status" value="1"/>
</dbReference>
<feature type="modified residue" description="4-aspartylphosphate" evidence="6">
    <location>
        <position position="55"/>
    </location>
</feature>
<feature type="domain" description="Sigma-54 factor interaction" evidence="7">
    <location>
        <begin position="155"/>
        <end position="384"/>
    </location>
</feature>
<dbReference type="PANTHER" id="PTHR32071">
    <property type="entry name" value="TRANSCRIPTIONAL REGULATORY PROTEIN"/>
    <property type="match status" value="1"/>
</dbReference>
<dbReference type="PROSITE" id="PS00688">
    <property type="entry name" value="SIGMA54_INTERACT_3"/>
    <property type="match status" value="1"/>
</dbReference>
<feature type="domain" description="Response regulatory" evidence="8">
    <location>
        <begin position="6"/>
        <end position="125"/>
    </location>
</feature>
<dbReference type="Pfam" id="PF00158">
    <property type="entry name" value="Sigma54_activat"/>
    <property type="match status" value="1"/>
</dbReference>
<dbReference type="PROSITE" id="PS50110">
    <property type="entry name" value="RESPONSE_REGULATORY"/>
    <property type="match status" value="1"/>
</dbReference>
<protein>
    <submittedName>
        <fullName evidence="9">Sigma-54 dependent transcriptional regulator</fullName>
    </submittedName>
</protein>
<name>A0A921H8H7_9BACT</name>
<keyword evidence="3" id="KW-0805">Transcription regulation</keyword>
<dbReference type="SUPFAM" id="SSF52172">
    <property type="entry name" value="CheY-like"/>
    <property type="match status" value="1"/>
</dbReference>
<evidence type="ECO:0000256" key="5">
    <source>
        <dbReference type="ARBA" id="ARBA00023163"/>
    </source>
</evidence>
<keyword evidence="6" id="KW-0597">Phosphoprotein</keyword>
<dbReference type="InterPro" id="IPR001789">
    <property type="entry name" value="Sig_transdc_resp-reg_receiver"/>
</dbReference>
<dbReference type="Pfam" id="PF25601">
    <property type="entry name" value="AAA_lid_14"/>
    <property type="match status" value="1"/>
</dbReference>
<reference evidence="9" key="2">
    <citation type="submission" date="2021-09" db="EMBL/GenBank/DDBJ databases">
        <authorList>
            <person name="Gilroy R."/>
        </authorList>
    </citation>
    <scope>NUCLEOTIDE SEQUENCE</scope>
    <source>
        <strain evidence="9">6966</strain>
    </source>
</reference>
<evidence type="ECO:0000259" key="7">
    <source>
        <dbReference type="PROSITE" id="PS50045"/>
    </source>
</evidence>
<dbReference type="SUPFAM" id="SSF46689">
    <property type="entry name" value="Homeodomain-like"/>
    <property type="match status" value="1"/>
</dbReference>
<evidence type="ECO:0000256" key="3">
    <source>
        <dbReference type="ARBA" id="ARBA00023015"/>
    </source>
</evidence>
<dbReference type="GO" id="GO:0006355">
    <property type="term" value="P:regulation of DNA-templated transcription"/>
    <property type="evidence" value="ECO:0007669"/>
    <property type="project" value="InterPro"/>
</dbReference>
<evidence type="ECO:0000259" key="8">
    <source>
        <dbReference type="PROSITE" id="PS50110"/>
    </source>
</evidence>
<dbReference type="InterPro" id="IPR058031">
    <property type="entry name" value="AAA_lid_NorR"/>
</dbReference>
<evidence type="ECO:0000313" key="9">
    <source>
        <dbReference type="EMBL" id="HJF72369.1"/>
    </source>
</evidence>
<dbReference type="InterPro" id="IPR009057">
    <property type="entry name" value="Homeodomain-like_sf"/>
</dbReference>
<gene>
    <name evidence="9" type="ORF">K8V05_16590</name>
</gene>
<dbReference type="SMART" id="SM00448">
    <property type="entry name" value="REC"/>
    <property type="match status" value="1"/>
</dbReference>
<dbReference type="PRINTS" id="PR01590">
    <property type="entry name" value="HTHFIS"/>
</dbReference>
<dbReference type="InterPro" id="IPR027417">
    <property type="entry name" value="P-loop_NTPase"/>
</dbReference>
<accession>A0A921H8H7</accession>
<reference evidence="9" key="1">
    <citation type="journal article" date="2021" name="PeerJ">
        <title>Extensive microbial diversity within the chicken gut microbiome revealed by metagenomics and culture.</title>
        <authorList>
            <person name="Gilroy R."/>
            <person name="Ravi A."/>
            <person name="Getino M."/>
            <person name="Pursley I."/>
            <person name="Horton D.L."/>
            <person name="Alikhan N.F."/>
            <person name="Baker D."/>
            <person name="Gharbi K."/>
            <person name="Hall N."/>
            <person name="Watson M."/>
            <person name="Adriaenssens E.M."/>
            <person name="Foster-Nyarko E."/>
            <person name="Jarju S."/>
            <person name="Secka A."/>
            <person name="Antonio M."/>
            <person name="Oren A."/>
            <person name="Chaudhuri R.R."/>
            <person name="La Ragione R."/>
            <person name="Hildebrand F."/>
            <person name="Pallen M.J."/>
        </authorList>
    </citation>
    <scope>NUCLEOTIDE SEQUENCE</scope>
    <source>
        <strain evidence="9">6966</strain>
    </source>
</reference>
<comment type="caution">
    <text evidence="9">The sequence shown here is derived from an EMBL/GenBank/DDBJ whole genome shotgun (WGS) entry which is preliminary data.</text>
</comment>
<dbReference type="SMART" id="SM00382">
    <property type="entry name" value="AAA"/>
    <property type="match status" value="1"/>
</dbReference>
<dbReference type="InterPro" id="IPR003593">
    <property type="entry name" value="AAA+_ATPase"/>
</dbReference>
<dbReference type="InterPro" id="IPR011006">
    <property type="entry name" value="CheY-like_superfamily"/>
</dbReference>
<dbReference type="PROSITE" id="PS50045">
    <property type="entry name" value="SIGMA54_INTERACT_4"/>
    <property type="match status" value="1"/>
</dbReference>